<name>A0AAU8MK51_9CAUD</name>
<dbReference type="EMBL" id="PP965494">
    <property type="protein sequence ID" value="XCN99986.1"/>
    <property type="molecule type" value="Genomic_DNA"/>
</dbReference>
<sequence>MNYNISVSCTIYIYLCSRFWNNACSISLNTIISNTFLQYYITLK</sequence>
<evidence type="ECO:0000313" key="1">
    <source>
        <dbReference type="EMBL" id="XCN99986.1"/>
    </source>
</evidence>
<organism evidence="1">
    <name type="scientific">Geladintestivirus 4</name>
    <dbReference type="NCBI Taxonomy" id="3233136"/>
    <lineage>
        <taxon>Viruses</taxon>
        <taxon>Duplodnaviria</taxon>
        <taxon>Heunggongvirae</taxon>
        <taxon>Uroviricota</taxon>
        <taxon>Caudoviricetes</taxon>
        <taxon>Crassvirales</taxon>
    </lineage>
</organism>
<proteinExistence type="predicted"/>
<reference evidence="1" key="1">
    <citation type="submission" date="2024-06" db="EMBL/GenBank/DDBJ databases">
        <title>Intestivirid acquisition increases across infancy in a wild primate population.</title>
        <authorList>
            <person name="Schneider-Creas I.A."/>
            <person name="Moya I.L."/>
            <person name="Chiou K.L."/>
            <person name="Baniel A."/>
            <person name="Azanaw Haile A."/>
            <person name="Kebede F."/>
            <person name="Abebe B."/>
            <person name="Snyder-Mackler N."/>
            <person name="Varsani A."/>
        </authorList>
    </citation>
    <scope>NUCLEOTIDE SEQUENCE</scope>
    <source>
        <strain evidence="1">Int_RNL_2017_0055_MCB</strain>
    </source>
</reference>
<protein>
    <submittedName>
        <fullName evidence="1">Uncharacterized protein</fullName>
    </submittedName>
</protein>
<accession>A0AAU8MK51</accession>